<dbReference type="PANTHER" id="PTHR42792:SF2">
    <property type="entry name" value="FLAGELLIN"/>
    <property type="match status" value="1"/>
</dbReference>
<dbReference type="InterPro" id="IPR042187">
    <property type="entry name" value="Flagellin_C_sub2"/>
</dbReference>
<dbReference type="InterPro" id="IPR046358">
    <property type="entry name" value="Flagellin_C"/>
</dbReference>
<comment type="caution">
    <text evidence="3">The sequence shown here is derived from an EMBL/GenBank/DDBJ whole genome shotgun (WGS) entry which is preliminary data.</text>
</comment>
<dbReference type="AlphaFoldDB" id="A0A645AUA8"/>
<dbReference type="Pfam" id="PF00700">
    <property type="entry name" value="Flagellin_C"/>
    <property type="match status" value="1"/>
</dbReference>
<evidence type="ECO:0000259" key="2">
    <source>
        <dbReference type="Pfam" id="PF00700"/>
    </source>
</evidence>
<dbReference type="Gene3D" id="6.10.10.10">
    <property type="entry name" value="Flagellar export chaperone, C-terminal domain"/>
    <property type="match status" value="1"/>
</dbReference>
<name>A0A645AUA8_9ZZZZ</name>
<reference evidence="3" key="1">
    <citation type="submission" date="2019-08" db="EMBL/GenBank/DDBJ databases">
        <authorList>
            <person name="Kucharzyk K."/>
            <person name="Murdoch R.W."/>
            <person name="Higgins S."/>
            <person name="Loffler F."/>
        </authorList>
    </citation>
    <scope>NUCLEOTIDE SEQUENCE</scope>
</reference>
<dbReference type="PANTHER" id="PTHR42792">
    <property type="entry name" value="FLAGELLIN"/>
    <property type="match status" value="1"/>
</dbReference>
<keyword evidence="3" id="KW-0282">Flagellum</keyword>
<feature type="domain" description="Flagellin C-terminal" evidence="2">
    <location>
        <begin position="92"/>
        <end position="176"/>
    </location>
</feature>
<dbReference type="GO" id="GO:0005198">
    <property type="term" value="F:structural molecule activity"/>
    <property type="evidence" value="ECO:0007669"/>
    <property type="project" value="InterPro"/>
</dbReference>
<dbReference type="InterPro" id="IPR001492">
    <property type="entry name" value="Flagellin"/>
</dbReference>
<keyword evidence="3" id="KW-0966">Cell projection</keyword>
<dbReference type="SUPFAM" id="SSF64518">
    <property type="entry name" value="Phase 1 flagellin"/>
    <property type="match status" value="1"/>
</dbReference>
<dbReference type="GO" id="GO:0009288">
    <property type="term" value="C:bacterial-type flagellum"/>
    <property type="evidence" value="ECO:0007669"/>
    <property type="project" value="InterPro"/>
</dbReference>
<keyword evidence="1" id="KW-0975">Bacterial flagellum</keyword>
<accession>A0A645AUA8</accession>
<dbReference type="Gene3D" id="1.20.1330.10">
    <property type="entry name" value="f41 fragment of flagellin, N-terminal domain"/>
    <property type="match status" value="1"/>
</dbReference>
<evidence type="ECO:0000256" key="1">
    <source>
        <dbReference type="ARBA" id="ARBA00023143"/>
    </source>
</evidence>
<sequence length="177" mass="18458">MKALGTAISDIYVNTKFNGITVFGAQEIITDVADGVVGALLTNAGTDTAAAIKYGEDGGQAVNILDAKTAAINDLTEVTIAAAGTPAGVTVTLVENAITEVNTTRAGYGAQQNQLDHAANNLSTTKENLQSAESRVRDVDMAEEMMEYTKNNILLQAAQSMLAQANSQPQGVLQLLK</sequence>
<proteinExistence type="predicted"/>
<organism evidence="3">
    <name type="scientific">bioreactor metagenome</name>
    <dbReference type="NCBI Taxonomy" id="1076179"/>
    <lineage>
        <taxon>unclassified sequences</taxon>
        <taxon>metagenomes</taxon>
        <taxon>ecological metagenomes</taxon>
    </lineage>
</organism>
<keyword evidence="3" id="KW-0969">Cilium</keyword>
<protein>
    <submittedName>
        <fullName evidence="3">Putative flagellin YvzB</fullName>
    </submittedName>
</protein>
<gene>
    <name evidence="3" type="primary">yvzB_2</name>
    <name evidence="3" type="ORF">SDC9_101281</name>
</gene>
<dbReference type="EMBL" id="VSSQ01014832">
    <property type="protein sequence ID" value="MPM54503.1"/>
    <property type="molecule type" value="Genomic_DNA"/>
</dbReference>
<evidence type="ECO:0000313" key="3">
    <source>
        <dbReference type="EMBL" id="MPM54503.1"/>
    </source>
</evidence>